<evidence type="ECO:0000313" key="2">
    <source>
        <dbReference type="EMBL" id="SUA75596.1"/>
    </source>
</evidence>
<feature type="region of interest" description="Disordered" evidence="1">
    <location>
        <begin position="40"/>
        <end position="61"/>
    </location>
</feature>
<reference evidence="2 3" key="1">
    <citation type="submission" date="2018-06" db="EMBL/GenBank/DDBJ databases">
        <authorList>
            <consortium name="Pathogen Informatics"/>
            <person name="Doyle S."/>
        </authorList>
    </citation>
    <scope>NUCLEOTIDE SEQUENCE [LARGE SCALE GENOMIC DNA]</scope>
    <source>
        <strain evidence="2 3">NCTC13160</strain>
    </source>
</reference>
<gene>
    <name evidence="2" type="ORF">NCTC13160_00928</name>
</gene>
<dbReference type="EMBL" id="UGSG01000001">
    <property type="protein sequence ID" value="SUA75596.1"/>
    <property type="molecule type" value="Genomic_DNA"/>
</dbReference>
<protein>
    <submittedName>
        <fullName evidence="2">Uncharacterized protein</fullName>
    </submittedName>
</protein>
<proteinExistence type="predicted"/>
<dbReference type="RefSeq" id="WP_038617890.1">
    <property type="nucleotide sequence ID" value="NZ_CP009553.3"/>
</dbReference>
<sequence>MKSSLPPQSIAIRGPSPNALSDGALHDLDSAGMLDEAMTSLSAESHSPPPQDAAPLATDRTKATDTQLPILTHARLSALFQHFVTAAAHTSIFALARASEALDEGADHKTLKLEHRAAMTGTGVLCASTALDCLAATAAFLDRDKTARQIKDTQWLPWLANLSQALRPFAEHFKTIQNGIANAALFGAVGSAGALWATREGLSEAQPALTPEDDGIEAEPSPHHTASTSNRLECAQLAAALASTTVRAIVPPIVTTCVNLDEAKQKRRRYDFTEALGSSSADGPVDPQRFRSLEDGLPVPDIQTIA</sequence>
<feature type="region of interest" description="Disordered" evidence="1">
    <location>
        <begin position="1"/>
        <end position="26"/>
    </location>
</feature>
<name>A0A378YEG0_9BURK</name>
<feature type="region of interest" description="Disordered" evidence="1">
    <location>
        <begin position="274"/>
        <end position="306"/>
    </location>
</feature>
<evidence type="ECO:0000256" key="1">
    <source>
        <dbReference type="SAM" id="MobiDB-lite"/>
    </source>
</evidence>
<organism evidence="2 3">
    <name type="scientific">Pandoraea pnomenusa</name>
    <dbReference type="NCBI Taxonomy" id="93220"/>
    <lineage>
        <taxon>Bacteria</taxon>
        <taxon>Pseudomonadati</taxon>
        <taxon>Pseudomonadota</taxon>
        <taxon>Betaproteobacteria</taxon>
        <taxon>Burkholderiales</taxon>
        <taxon>Burkholderiaceae</taxon>
        <taxon>Pandoraea</taxon>
    </lineage>
</organism>
<dbReference type="OrthoDB" id="8945370at2"/>
<dbReference type="AlphaFoldDB" id="A0A378YEG0"/>
<feature type="region of interest" description="Disordered" evidence="1">
    <location>
        <begin position="204"/>
        <end position="228"/>
    </location>
</feature>
<dbReference type="KEGG" id="ppnm:LV28_04700"/>
<dbReference type="Proteomes" id="UP000254573">
    <property type="component" value="Unassembled WGS sequence"/>
</dbReference>
<accession>A0A378YEG0</accession>
<evidence type="ECO:0000313" key="3">
    <source>
        <dbReference type="Proteomes" id="UP000254573"/>
    </source>
</evidence>